<dbReference type="Pfam" id="PF13806">
    <property type="entry name" value="Rieske_2"/>
    <property type="match status" value="1"/>
</dbReference>
<dbReference type="GO" id="GO:0042128">
    <property type="term" value="P:nitrate assimilation"/>
    <property type="evidence" value="ECO:0007669"/>
    <property type="project" value="UniProtKB-KW"/>
</dbReference>
<evidence type="ECO:0000256" key="18">
    <source>
        <dbReference type="ARBA" id="ARBA00051413"/>
    </source>
</evidence>
<keyword evidence="13" id="KW-0408">Iron</keyword>
<keyword evidence="9" id="KW-0001">2Fe-2S</keyword>
<evidence type="ECO:0000256" key="8">
    <source>
        <dbReference type="ARBA" id="ARBA00022630"/>
    </source>
</evidence>
<evidence type="ECO:0000256" key="7">
    <source>
        <dbReference type="ARBA" id="ARBA00022617"/>
    </source>
</evidence>
<dbReference type="SUPFAM" id="SSF50022">
    <property type="entry name" value="ISP domain"/>
    <property type="match status" value="1"/>
</dbReference>
<evidence type="ECO:0000256" key="2">
    <source>
        <dbReference type="ARBA" id="ARBA00001966"/>
    </source>
</evidence>
<evidence type="ECO:0000256" key="13">
    <source>
        <dbReference type="ARBA" id="ARBA00023004"/>
    </source>
</evidence>
<evidence type="ECO:0000256" key="12">
    <source>
        <dbReference type="ARBA" id="ARBA00023002"/>
    </source>
</evidence>
<gene>
    <name evidence="22" type="ORF">Clacol_009307</name>
</gene>
<dbReference type="InterPro" id="IPR017941">
    <property type="entry name" value="Rieske_2Fe-2S"/>
</dbReference>
<dbReference type="PRINTS" id="PR00397">
    <property type="entry name" value="SIROHAEM"/>
</dbReference>
<reference evidence="22" key="1">
    <citation type="submission" date="2021-10" db="EMBL/GenBank/DDBJ databases">
        <title>De novo Genome Assembly of Clathrus columnatus (Basidiomycota, Fungi) Using Illumina and Nanopore Sequence Data.</title>
        <authorList>
            <person name="Ogiso-Tanaka E."/>
            <person name="Itagaki H."/>
            <person name="Hosoya T."/>
            <person name="Hosaka K."/>
        </authorList>
    </citation>
    <scope>NUCLEOTIDE SEQUENCE</scope>
    <source>
        <strain evidence="22">MO-923</strain>
    </source>
</reference>
<comment type="cofactor">
    <cofactor evidence="2">
        <name>[4Fe-4S] cluster</name>
        <dbReference type="ChEBI" id="CHEBI:49883"/>
    </cofactor>
</comment>
<dbReference type="InterPro" id="IPR041854">
    <property type="entry name" value="BFD-like_2Fe2S-bd_dom_sf"/>
</dbReference>
<dbReference type="GO" id="GO:0050660">
    <property type="term" value="F:flavin adenine dinucleotide binding"/>
    <property type="evidence" value="ECO:0007669"/>
    <property type="project" value="InterPro"/>
</dbReference>
<keyword evidence="23" id="KW-1185">Reference proteome</keyword>
<dbReference type="Gene3D" id="2.102.10.10">
    <property type="entry name" value="Rieske [2Fe-2S] iron-sulphur domain"/>
    <property type="match status" value="1"/>
</dbReference>
<dbReference type="InterPro" id="IPR012748">
    <property type="entry name" value="Rieske-like_NirD"/>
</dbReference>
<keyword evidence="10" id="KW-0479">Metal-binding</keyword>
<feature type="domain" description="Rieske" evidence="21">
    <location>
        <begin position="809"/>
        <end position="912"/>
    </location>
</feature>
<dbReference type="InterPro" id="IPR036922">
    <property type="entry name" value="Rieske_2Fe-2S_sf"/>
</dbReference>
<dbReference type="InterPro" id="IPR005117">
    <property type="entry name" value="NiRdtase/SiRdtase_haem-b_fer"/>
</dbReference>
<dbReference type="InterPro" id="IPR036136">
    <property type="entry name" value="Nit/Sulf_reduc_fer-like_dom_sf"/>
</dbReference>
<dbReference type="InterPro" id="IPR045854">
    <property type="entry name" value="NO2/SO3_Rdtase_4Fe4S_sf"/>
</dbReference>
<dbReference type="PROSITE" id="PS00365">
    <property type="entry name" value="NIR_SIR"/>
    <property type="match status" value="1"/>
</dbReference>
<sequence length="963" mass="106134">MTTGPKTIAIIGLGMVGIAEWYASQDSNRFMFHLSEKAISIDLPTNSFKTSGGRHIHYDFLVLATGSNATIPDCVSIEDIRNTKGLFLYRNIADLNDLMAYLEKGEGKSFKAVVVGGGLLGLEAAKAIHDQSSVSQVTIINRRAFPLSRQLDEDGGEMVLKRLQAAEVEFIGNKTVVRVDTDEEHVVTGVELVDGSYVSADLIIFAIGVTSRDDLAKEAGIECASNGGIIVNDELETNFKNVFAIGECANWKGNAYGLIAPGIEMADILSYNLTQMDSVGSFKKRQMNKPDLSTKLKLMGVDVASFGDYFADKVPQRPEFSRRDGMMVGDVSDYIKLTSLIQKRKPLQVSPGELISKATKQDNGGDDLEDDVRICSCHNVTKGKIKECILNGIDNINDLKSKTKAGTGCGGCIPLLTTILKAEIKKAGKVINNNICIHFQMSRADLYQAVRVKRLVNFQEIMGTYGTNKDSLGCEICKPVIGSILSSIHNEHILRPEHHQNQDTNDRFLANVQRDGTFSVVPRVAGGEITPDKLIVLGKVAKKYGLYTKITGGQRIDLFGAQKQDLPDIWTELIDAGFESGHAYGKALRTVKSCVGTTWCRYGVGDSVGLAILLEERYKGIRSPHKLKGGVSGCVRECAEAQSKDFGLIATDKGWNIFIAGNGGANPRHATLFATDVPPSKVVKIIDRYLMFYIRTADKLMRTARWVESFEGGVDKLKKIILDDELGICADLEKEMETLIASYSDEWSIVVNDVEKRKQFRQFVNTSDRVLGLERINERGQKRPMNWPKGNTESVKLNSSLVKTPVTEWKWREVATVADMVSVNAGTTSVAVKYGNSQLAIFRIPERGYYATQLIESNFGIGIIGDDLKGNTYVSCPLHKRNFHLQTGECLNDKNYAILTFEVKEDNGRILALLPDPDELDGVLGTQKWMVRATKSYETDRRSQAEIEDCGQSCVGGNKSLDW</sequence>
<dbReference type="InterPro" id="IPR036188">
    <property type="entry name" value="FAD/NAD-bd_sf"/>
</dbReference>
<dbReference type="GO" id="GO:0046872">
    <property type="term" value="F:metal ion binding"/>
    <property type="evidence" value="ECO:0007669"/>
    <property type="project" value="UniProtKB-KW"/>
</dbReference>
<dbReference type="GO" id="GO:0020037">
    <property type="term" value="F:heme binding"/>
    <property type="evidence" value="ECO:0007669"/>
    <property type="project" value="InterPro"/>
</dbReference>
<evidence type="ECO:0000256" key="19">
    <source>
        <dbReference type="ARBA" id="ARBA00066907"/>
    </source>
</evidence>
<comment type="cofactor">
    <cofactor evidence="3">
        <name>FAD</name>
        <dbReference type="ChEBI" id="CHEBI:57692"/>
    </cofactor>
</comment>
<dbReference type="InterPro" id="IPR006066">
    <property type="entry name" value="NO2/SO3_Rdtase_FeS/sirohaem_BS"/>
</dbReference>
<dbReference type="EMBL" id="BPWL01000010">
    <property type="protein sequence ID" value="GJJ15033.1"/>
    <property type="molecule type" value="Genomic_DNA"/>
</dbReference>
<comment type="cofactor">
    <cofactor evidence="1">
        <name>siroheme</name>
        <dbReference type="ChEBI" id="CHEBI:60052"/>
    </cofactor>
</comment>
<dbReference type="FunFam" id="3.30.413.10:FF:000007">
    <property type="entry name" value="Nitrite reductase [NAD(P)H] large subunit"/>
    <property type="match status" value="1"/>
</dbReference>
<dbReference type="Pfam" id="PF04324">
    <property type="entry name" value="Fer2_BFD"/>
    <property type="match status" value="1"/>
</dbReference>
<organism evidence="22 23">
    <name type="scientific">Clathrus columnatus</name>
    <dbReference type="NCBI Taxonomy" id="1419009"/>
    <lineage>
        <taxon>Eukaryota</taxon>
        <taxon>Fungi</taxon>
        <taxon>Dikarya</taxon>
        <taxon>Basidiomycota</taxon>
        <taxon>Agaricomycotina</taxon>
        <taxon>Agaricomycetes</taxon>
        <taxon>Phallomycetidae</taxon>
        <taxon>Phallales</taxon>
        <taxon>Clathraceae</taxon>
        <taxon>Clathrus</taxon>
    </lineage>
</organism>
<dbReference type="InterPro" id="IPR007419">
    <property type="entry name" value="BFD-like_2Fe2S-bd_dom"/>
</dbReference>
<evidence type="ECO:0000313" key="22">
    <source>
        <dbReference type="EMBL" id="GJJ15033.1"/>
    </source>
</evidence>
<dbReference type="InterPro" id="IPR052034">
    <property type="entry name" value="NasD-like"/>
</dbReference>
<dbReference type="Pfam" id="PF03460">
    <property type="entry name" value="NIR_SIR_ferr"/>
    <property type="match status" value="1"/>
</dbReference>
<dbReference type="SUPFAM" id="SSF56014">
    <property type="entry name" value="Nitrite and sulphite reductase 4Fe-4S domain-like"/>
    <property type="match status" value="1"/>
</dbReference>
<evidence type="ECO:0000256" key="4">
    <source>
        <dbReference type="ARBA" id="ARBA00005096"/>
    </source>
</evidence>
<protein>
    <recommendedName>
        <fullName evidence="20">Nitrite reductase [NAD(P)H]</fullName>
        <ecNumber evidence="19">1.7.1.4</ecNumber>
    </recommendedName>
</protein>
<keyword evidence="11" id="KW-0274">FAD</keyword>
<evidence type="ECO:0000256" key="11">
    <source>
        <dbReference type="ARBA" id="ARBA00022827"/>
    </source>
</evidence>
<dbReference type="Pfam" id="PF01077">
    <property type="entry name" value="NIR_SIR"/>
    <property type="match status" value="1"/>
</dbReference>
<dbReference type="GO" id="GO:0050661">
    <property type="term" value="F:NADP binding"/>
    <property type="evidence" value="ECO:0007669"/>
    <property type="project" value="InterPro"/>
</dbReference>
<evidence type="ECO:0000313" key="23">
    <source>
        <dbReference type="Proteomes" id="UP001050691"/>
    </source>
</evidence>
<name>A0AAV5ANF5_9AGAM</name>
<comment type="similarity">
    <text evidence="5">Belongs to the nitrite and sulfite reductase 4Fe-4S domain family.</text>
</comment>
<comment type="catalytic activity">
    <reaction evidence="17">
        <text>NH4(+) + 3 NAD(+) + 2 H2O = nitrite + 3 NADH + 5 H(+)</text>
        <dbReference type="Rhea" id="RHEA:24628"/>
        <dbReference type="ChEBI" id="CHEBI:15377"/>
        <dbReference type="ChEBI" id="CHEBI:15378"/>
        <dbReference type="ChEBI" id="CHEBI:16301"/>
        <dbReference type="ChEBI" id="CHEBI:28938"/>
        <dbReference type="ChEBI" id="CHEBI:57540"/>
        <dbReference type="ChEBI" id="CHEBI:57945"/>
        <dbReference type="EC" id="1.7.1.4"/>
    </reaction>
</comment>
<dbReference type="Pfam" id="PF07992">
    <property type="entry name" value="Pyr_redox_2"/>
    <property type="match status" value="1"/>
</dbReference>
<evidence type="ECO:0000256" key="1">
    <source>
        <dbReference type="ARBA" id="ARBA00001929"/>
    </source>
</evidence>
<keyword evidence="15" id="KW-0534">Nitrate assimilation</keyword>
<dbReference type="InterPro" id="IPR012744">
    <property type="entry name" value="Nitri_red_NirB"/>
</dbReference>
<evidence type="ECO:0000256" key="6">
    <source>
        <dbReference type="ARBA" id="ARBA00022485"/>
    </source>
</evidence>
<dbReference type="PANTHER" id="PTHR43809:SF1">
    <property type="entry name" value="NITRITE REDUCTASE (NADH) LARGE SUBUNIT"/>
    <property type="match status" value="1"/>
</dbReference>
<keyword evidence="8" id="KW-0285">Flavoprotein</keyword>
<dbReference type="PANTHER" id="PTHR43809">
    <property type="entry name" value="NITRITE REDUCTASE (NADH) LARGE SUBUNIT"/>
    <property type="match status" value="1"/>
</dbReference>
<dbReference type="InterPro" id="IPR006067">
    <property type="entry name" value="NO2/SO3_Rdtase_4Fe4S_dom"/>
</dbReference>
<comment type="pathway">
    <text evidence="4">Nitrogen metabolism; nitrate reduction (assimilation).</text>
</comment>
<dbReference type="SUPFAM" id="SSF55124">
    <property type="entry name" value="Nitrite/Sulfite reductase N-terminal domain-like"/>
    <property type="match status" value="1"/>
</dbReference>
<keyword evidence="6" id="KW-0004">4Fe-4S</keyword>
<evidence type="ECO:0000256" key="3">
    <source>
        <dbReference type="ARBA" id="ARBA00001974"/>
    </source>
</evidence>
<comment type="catalytic activity">
    <reaction evidence="18">
        <text>NH4(+) + 3 NADP(+) + 2 H2O = nitrite + 3 NADPH + 5 H(+)</text>
        <dbReference type="Rhea" id="RHEA:24632"/>
        <dbReference type="ChEBI" id="CHEBI:15377"/>
        <dbReference type="ChEBI" id="CHEBI:15378"/>
        <dbReference type="ChEBI" id="CHEBI:16301"/>
        <dbReference type="ChEBI" id="CHEBI:28938"/>
        <dbReference type="ChEBI" id="CHEBI:57783"/>
        <dbReference type="ChEBI" id="CHEBI:58349"/>
        <dbReference type="EC" id="1.7.1.4"/>
    </reaction>
</comment>
<accession>A0AAV5ANF5</accession>
<evidence type="ECO:0000256" key="17">
    <source>
        <dbReference type="ARBA" id="ARBA00050114"/>
    </source>
</evidence>
<evidence type="ECO:0000259" key="21">
    <source>
        <dbReference type="PROSITE" id="PS51296"/>
    </source>
</evidence>
<dbReference type="NCBIfam" id="TIGR02374">
    <property type="entry name" value="nitri_red_nirB"/>
    <property type="match status" value="1"/>
</dbReference>
<evidence type="ECO:0000256" key="20">
    <source>
        <dbReference type="ARBA" id="ARBA00070300"/>
    </source>
</evidence>
<evidence type="ECO:0000256" key="14">
    <source>
        <dbReference type="ARBA" id="ARBA00023014"/>
    </source>
</evidence>
<dbReference type="Gene3D" id="3.50.50.60">
    <property type="entry name" value="FAD/NAD(P)-binding domain"/>
    <property type="match status" value="2"/>
</dbReference>
<dbReference type="NCBIfam" id="TIGR02378">
    <property type="entry name" value="nirD_assim_sml"/>
    <property type="match status" value="1"/>
</dbReference>
<dbReference type="SUPFAM" id="SSF51905">
    <property type="entry name" value="FAD/NAD(P)-binding domain"/>
    <property type="match status" value="1"/>
</dbReference>
<keyword evidence="7" id="KW-0349">Heme</keyword>
<evidence type="ECO:0000256" key="10">
    <source>
        <dbReference type="ARBA" id="ARBA00022723"/>
    </source>
</evidence>
<evidence type="ECO:0000256" key="5">
    <source>
        <dbReference type="ARBA" id="ARBA00010429"/>
    </source>
</evidence>
<dbReference type="CDD" id="cd19944">
    <property type="entry name" value="NirB_Fer2_BFD-like_2"/>
    <property type="match status" value="1"/>
</dbReference>
<dbReference type="Proteomes" id="UP001050691">
    <property type="component" value="Unassembled WGS sequence"/>
</dbReference>
<keyword evidence="12" id="KW-0560">Oxidoreductase</keyword>
<comment type="cofactor">
    <cofactor evidence="16">
        <name>[2Fe-2S] cluster</name>
        <dbReference type="ChEBI" id="CHEBI:190135"/>
    </cofactor>
</comment>
<dbReference type="GO" id="GO:0051537">
    <property type="term" value="F:2 iron, 2 sulfur cluster binding"/>
    <property type="evidence" value="ECO:0007669"/>
    <property type="project" value="UniProtKB-KW"/>
</dbReference>
<evidence type="ECO:0000256" key="16">
    <source>
        <dbReference type="ARBA" id="ARBA00034078"/>
    </source>
</evidence>
<dbReference type="GO" id="GO:0015980">
    <property type="term" value="P:energy derivation by oxidation of organic compounds"/>
    <property type="evidence" value="ECO:0007669"/>
    <property type="project" value="UniProtKB-ARBA"/>
</dbReference>
<evidence type="ECO:0000256" key="15">
    <source>
        <dbReference type="ARBA" id="ARBA00023063"/>
    </source>
</evidence>
<dbReference type="InterPro" id="IPR023753">
    <property type="entry name" value="FAD/NAD-binding_dom"/>
</dbReference>
<keyword evidence="14" id="KW-0411">Iron-sulfur</keyword>
<comment type="caution">
    <text evidence="22">The sequence shown here is derived from an EMBL/GenBank/DDBJ whole genome shotgun (WGS) entry which is preliminary data.</text>
</comment>
<dbReference type="Gene3D" id="3.30.413.10">
    <property type="entry name" value="Sulfite Reductase Hemoprotein, domain 1"/>
    <property type="match status" value="1"/>
</dbReference>
<dbReference type="EC" id="1.7.1.4" evidence="19"/>
<dbReference type="FunFam" id="1.10.10.1100:FF:000002">
    <property type="entry name" value="Nitrite reductase large subunit"/>
    <property type="match status" value="1"/>
</dbReference>
<dbReference type="GO" id="GO:0008942">
    <property type="term" value="F:nitrite reductase [NAD(P)H] activity"/>
    <property type="evidence" value="ECO:0007669"/>
    <property type="project" value="UniProtKB-EC"/>
</dbReference>
<dbReference type="Gene3D" id="1.10.10.1100">
    <property type="entry name" value="BFD-like [2Fe-2S]-binding domain"/>
    <property type="match status" value="1"/>
</dbReference>
<dbReference type="AlphaFoldDB" id="A0AAV5ANF5"/>
<dbReference type="PROSITE" id="PS51296">
    <property type="entry name" value="RIESKE"/>
    <property type="match status" value="1"/>
</dbReference>
<proteinExistence type="inferred from homology"/>
<dbReference type="GO" id="GO:0051539">
    <property type="term" value="F:4 iron, 4 sulfur cluster binding"/>
    <property type="evidence" value="ECO:0007669"/>
    <property type="project" value="UniProtKB-KW"/>
</dbReference>
<evidence type="ECO:0000256" key="9">
    <source>
        <dbReference type="ARBA" id="ARBA00022714"/>
    </source>
</evidence>